<dbReference type="eggNOG" id="KOG3017">
    <property type="taxonomic scope" value="Eukaryota"/>
</dbReference>
<reference evidence="4" key="3">
    <citation type="submission" date="2025-09" db="UniProtKB">
        <authorList>
            <consortium name="Ensembl"/>
        </authorList>
    </citation>
    <scope>IDENTIFICATION</scope>
</reference>
<dbReference type="InterPro" id="IPR018244">
    <property type="entry name" value="Allrgn_V5/Tpx1_CS"/>
</dbReference>
<dbReference type="GO" id="GO:0005576">
    <property type="term" value="C:extracellular region"/>
    <property type="evidence" value="ECO:0007669"/>
    <property type="project" value="InterPro"/>
</dbReference>
<evidence type="ECO:0000259" key="3">
    <source>
        <dbReference type="SMART" id="SM00198"/>
    </source>
</evidence>
<feature type="chain" id="PRO_5003578527" description="SCP domain-containing protein" evidence="2">
    <location>
        <begin position="23"/>
        <end position="444"/>
    </location>
</feature>
<dbReference type="SUPFAM" id="SSF55797">
    <property type="entry name" value="PR-1-like"/>
    <property type="match status" value="1"/>
</dbReference>
<evidence type="ECO:0000256" key="1">
    <source>
        <dbReference type="SAM" id="MobiDB-lite"/>
    </source>
</evidence>
<dbReference type="InterPro" id="IPR001283">
    <property type="entry name" value="CRISP-related"/>
</dbReference>
<sequence length="444" mass="49813">MARLEWWCLVVYAGVVLDCASGNLVDVKKFRSRRSLAGRLAQNGDITLTPAEIKNFVDEHNKYRRMDPASNMRLMSWDDATADVAKAYVNRCKWEHSPSATRKTSQFNILGENLAMAFGNYPITRDFITTTTFNWWNEIHDYTYSTQICKPGRQCGHYTQVAWADSYKVGCAAAYCDHQTFRHAIYVVCNYGSAGNYRGVHPFKQGQSCTDCTDSTDTCVDGLCANANRGDVITTSPSTLAPPTTPPIMPPITSQSTPPITQPTTQLTTSSTTQSTPPNNTTNNATIDATNYVINNHGYCDNITDANNHVILLDHYCTIHMVAIYHNRSPVDPHTVLLNHHHHYCKPNYNNIVYSFYDKRAFLVLSSQQRSTLEHTRSFKFTQRVDLVKPAHLVGATKSKPAKLRCNTQLAYPANPAEPGKWSSAREWSASVEWIQGLITLQNL</sequence>
<dbReference type="Pfam" id="PF00188">
    <property type="entry name" value="CAP"/>
    <property type="match status" value="1"/>
</dbReference>
<evidence type="ECO:0000313" key="5">
    <source>
        <dbReference type="Proteomes" id="UP000007875"/>
    </source>
</evidence>
<dbReference type="Ensembl" id="ENSCSAVT00000003516.1">
    <property type="protein sequence ID" value="ENSCSAVP00000003463.1"/>
    <property type="gene ID" value="ENSCSAVG00000002058.1"/>
</dbReference>
<dbReference type="PROSITE" id="PS01009">
    <property type="entry name" value="CRISP_1"/>
    <property type="match status" value="1"/>
</dbReference>
<dbReference type="Gene3D" id="3.40.33.10">
    <property type="entry name" value="CAP"/>
    <property type="match status" value="1"/>
</dbReference>
<dbReference type="InterPro" id="IPR014044">
    <property type="entry name" value="CAP_dom"/>
</dbReference>
<evidence type="ECO:0000313" key="4">
    <source>
        <dbReference type="Ensembl" id="ENSCSAVP00000003463.1"/>
    </source>
</evidence>
<dbReference type="PRINTS" id="PR00837">
    <property type="entry name" value="V5TPXLIKE"/>
</dbReference>
<dbReference type="PANTHER" id="PTHR10334">
    <property type="entry name" value="CYSTEINE-RICH SECRETORY PROTEIN-RELATED"/>
    <property type="match status" value="1"/>
</dbReference>
<reference evidence="5" key="1">
    <citation type="submission" date="2003-08" db="EMBL/GenBank/DDBJ databases">
        <authorList>
            <person name="Birren B."/>
            <person name="Nusbaum C."/>
            <person name="Abebe A."/>
            <person name="Abouelleil A."/>
            <person name="Adekoya E."/>
            <person name="Ait-zahra M."/>
            <person name="Allen N."/>
            <person name="Allen T."/>
            <person name="An P."/>
            <person name="Anderson M."/>
            <person name="Anderson S."/>
            <person name="Arachchi H."/>
            <person name="Armbruster J."/>
            <person name="Bachantsang P."/>
            <person name="Baldwin J."/>
            <person name="Barry A."/>
            <person name="Bayul T."/>
            <person name="Blitshsteyn B."/>
            <person name="Bloom T."/>
            <person name="Blye J."/>
            <person name="Boguslavskiy L."/>
            <person name="Borowsky M."/>
            <person name="Boukhgalter B."/>
            <person name="Brunache A."/>
            <person name="Butler J."/>
            <person name="Calixte N."/>
            <person name="Calvo S."/>
            <person name="Camarata J."/>
            <person name="Campo K."/>
            <person name="Chang J."/>
            <person name="Cheshatsang Y."/>
            <person name="Citroen M."/>
            <person name="Collymore A."/>
            <person name="Considine T."/>
            <person name="Cook A."/>
            <person name="Cooke P."/>
            <person name="Corum B."/>
            <person name="Cuomo C."/>
            <person name="David R."/>
            <person name="Dawoe T."/>
            <person name="Degray S."/>
            <person name="Dodge S."/>
            <person name="Dooley K."/>
            <person name="Dorje P."/>
            <person name="Dorjee K."/>
            <person name="Dorris L."/>
            <person name="Duffey N."/>
            <person name="Dupes A."/>
            <person name="Elkins T."/>
            <person name="Engels R."/>
            <person name="Erickson J."/>
            <person name="Farina A."/>
            <person name="Faro S."/>
            <person name="Ferreira P."/>
            <person name="Fischer H."/>
            <person name="Fitzgerald M."/>
            <person name="Foley K."/>
            <person name="Gage D."/>
            <person name="Galagan J."/>
            <person name="Gearin G."/>
            <person name="Gnerre S."/>
            <person name="Gnirke A."/>
            <person name="Goyette A."/>
            <person name="Graham J."/>
            <person name="Grandbois E."/>
            <person name="Gyaltsen K."/>
            <person name="Hafez N."/>
            <person name="Hagopian D."/>
            <person name="Hagos B."/>
            <person name="Hall J."/>
            <person name="Hatcher B."/>
            <person name="Heller A."/>
            <person name="Higgins H."/>
            <person name="Honan T."/>
            <person name="Horn A."/>
            <person name="Houde N."/>
            <person name="Hughes L."/>
            <person name="Hulme W."/>
            <person name="Husby E."/>
            <person name="Iliev I."/>
            <person name="Jaffe D."/>
            <person name="Jones C."/>
            <person name="Kamal M."/>
            <person name="Kamat A."/>
            <person name="Kamvysselis M."/>
            <person name="Karlsson E."/>
            <person name="Kells C."/>
            <person name="Kieu A."/>
            <person name="Kisner P."/>
            <person name="Kodira C."/>
            <person name="Kulbokas E."/>
            <person name="Labutti K."/>
            <person name="Lama D."/>
            <person name="Landers T."/>
            <person name="Leger J."/>
            <person name="Levine S."/>
            <person name="Lewis D."/>
            <person name="Lewis T."/>
            <person name="Lindblad-toh K."/>
            <person name="Liu X."/>
            <person name="Lokyitsang T."/>
            <person name="Lokyitsang Y."/>
            <person name="Lucien O."/>
            <person name="Lui A."/>
            <person name="Ma L.J."/>
            <person name="Mabbitt R."/>
            <person name="Macdonald J."/>
            <person name="Maclean C."/>
            <person name="Major J."/>
            <person name="Manning J."/>
            <person name="Marabella R."/>
            <person name="Maru K."/>
            <person name="Matthews C."/>
            <person name="Mauceli E."/>
            <person name="Mccarthy M."/>
            <person name="Mcdonough S."/>
            <person name="Mcghee T."/>
            <person name="Meldrim J."/>
            <person name="Meneus L."/>
            <person name="Mesirov J."/>
            <person name="Mihalev A."/>
            <person name="Mihova T."/>
            <person name="Mikkelsen T."/>
            <person name="Mlenga V."/>
            <person name="Moru K."/>
            <person name="Mozes J."/>
            <person name="Mulrain L."/>
            <person name="Munson G."/>
            <person name="Naylor J."/>
            <person name="Newes C."/>
            <person name="Nguyen C."/>
            <person name="Nguyen N."/>
            <person name="Nguyen T."/>
            <person name="Nicol R."/>
            <person name="Nielsen C."/>
            <person name="Nizzari M."/>
            <person name="Norbu C."/>
            <person name="Norbu N."/>
            <person name="O'donnell P."/>
            <person name="Okoawo O."/>
            <person name="O'leary S."/>
            <person name="Omotosho B."/>
            <person name="O'neill K."/>
            <person name="Osman S."/>
            <person name="Parker S."/>
            <person name="Perrin D."/>
            <person name="Phunkhang P."/>
            <person name="Piqani B."/>
            <person name="Purcell S."/>
            <person name="Rachupka T."/>
            <person name="Ramasamy U."/>
            <person name="Rameau R."/>
            <person name="Ray V."/>
            <person name="Raymond C."/>
            <person name="Retta R."/>
            <person name="Richardson S."/>
            <person name="Rise C."/>
            <person name="Rodriguez J."/>
            <person name="Rogers J."/>
            <person name="Rogov P."/>
            <person name="Rutman M."/>
            <person name="Schupbach R."/>
            <person name="Seaman C."/>
            <person name="Settipalli S."/>
            <person name="Sharpe T."/>
            <person name="Sheridan J."/>
            <person name="Sherpa N."/>
            <person name="Shi J."/>
            <person name="Smirnov S."/>
            <person name="Smith C."/>
            <person name="Sougnez C."/>
            <person name="Spencer B."/>
            <person name="Stalker J."/>
            <person name="Stange-thomann N."/>
            <person name="Stavropoulos S."/>
            <person name="Stetson K."/>
            <person name="Stone C."/>
            <person name="Stone S."/>
            <person name="Stubbs M."/>
            <person name="Talamas J."/>
            <person name="Tchuinga P."/>
            <person name="Tenzing P."/>
            <person name="Tesfaye S."/>
            <person name="Theodore J."/>
            <person name="Thoulutsang Y."/>
            <person name="Topham K."/>
            <person name="Towey S."/>
            <person name="Tsamla T."/>
            <person name="Tsomo N."/>
            <person name="Vallee D."/>
            <person name="Vassiliev H."/>
            <person name="Venkataraman V."/>
            <person name="Vinson J."/>
            <person name="Vo A."/>
            <person name="Wade C."/>
            <person name="Wang S."/>
            <person name="Wangchuk T."/>
            <person name="Wangdi T."/>
            <person name="Whittaker C."/>
            <person name="Wilkinson J."/>
            <person name="Wu Y."/>
            <person name="Wyman D."/>
            <person name="Yadav S."/>
            <person name="Yang S."/>
            <person name="Yang X."/>
            <person name="Yeager S."/>
            <person name="Yee E."/>
            <person name="Young G."/>
            <person name="Zainoun J."/>
            <person name="Zembeck L."/>
            <person name="Zimmer A."/>
            <person name="Zody M."/>
            <person name="Lander E."/>
        </authorList>
    </citation>
    <scope>NUCLEOTIDE SEQUENCE [LARGE SCALE GENOMIC DNA]</scope>
</reference>
<dbReference type="HOGENOM" id="CLU_616696_0_0_1"/>
<proteinExistence type="predicted"/>
<reference evidence="4" key="2">
    <citation type="submission" date="2025-08" db="UniProtKB">
        <authorList>
            <consortium name="Ensembl"/>
        </authorList>
    </citation>
    <scope>IDENTIFICATION</scope>
</reference>
<accession>H2YDR5</accession>
<keyword evidence="5" id="KW-1185">Reference proteome</keyword>
<dbReference type="STRING" id="51511.ENSCSAVP00000003463"/>
<feature type="signal peptide" evidence="2">
    <location>
        <begin position="1"/>
        <end position="22"/>
    </location>
</feature>
<dbReference type="InParanoid" id="H2YDR5"/>
<protein>
    <recommendedName>
        <fullName evidence="3">SCP domain-containing protein</fullName>
    </recommendedName>
</protein>
<feature type="domain" description="SCP" evidence="3">
    <location>
        <begin position="51"/>
        <end position="199"/>
    </location>
</feature>
<dbReference type="SMART" id="SM00198">
    <property type="entry name" value="SCP"/>
    <property type="match status" value="1"/>
</dbReference>
<evidence type="ECO:0000256" key="2">
    <source>
        <dbReference type="SAM" id="SignalP"/>
    </source>
</evidence>
<dbReference type="GeneTree" id="ENSGT00940000165467"/>
<organism evidence="4 5">
    <name type="scientific">Ciona savignyi</name>
    <name type="common">Pacific transparent sea squirt</name>
    <dbReference type="NCBI Taxonomy" id="51511"/>
    <lineage>
        <taxon>Eukaryota</taxon>
        <taxon>Metazoa</taxon>
        <taxon>Chordata</taxon>
        <taxon>Tunicata</taxon>
        <taxon>Ascidiacea</taxon>
        <taxon>Phlebobranchia</taxon>
        <taxon>Cionidae</taxon>
        <taxon>Ciona</taxon>
    </lineage>
</organism>
<dbReference type="Proteomes" id="UP000007875">
    <property type="component" value="Unassembled WGS sequence"/>
</dbReference>
<feature type="region of interest" description="Disordered" evidence="1">
    <location>
        <begin position="251"/>
        <end position="284"/>
    </location>
</feature>
<dbReference type="AlphaFoldDB" id="H2YDR5"/>
<dbReference type="InterPro" id="IPR035940">
    <property type="entry name" value="CAP_sf"/>
</dbReference>
<name>H2YDR5_CIOSA</name>
<keyword evidence="2" id="KW-0732">Signal</keyword>